<dbReference type="Gene3D" id="3.40.50.620">
    <property type="entry name" value="HUPs"/>
    <property type="match status" value="1"/>
</dbReference>
<evidence type="ECO:0000259" key="1">
    <source>
        <dbReference type="Pfam" id="PF01507"/>
    </source>
</evidence>
<dbReference type="Proteomes" id="UP000095384">
    <property type="component" value="Unassembled WGS sequence"/>
</dbReference>
<proteinExistence type="predicted"/>
<dbReference type="InterPro" id="IPR002500">
    <property type="entry name" value="PAPS_reduct_dom"/>
</dbReference>
<dbReference type="InterPro" id="IPR014729">
    <property type="entry name" value="Rossmann-like_a/b/a_fold"/>
</dbReference>
<dbReference type="AlphaFoldDB" id="A0A174B1L9"/>
<feature type="domain" description="Phosphoadenosine phosphosulphate reductase" evidence="1">
    <location>
        <begin position="33"/>
        <end position="91"/>
    </location>
</feature>
<dbReference type="EMBL" id="CYYW01000007">
    <property type="protein sequence ID" value="CUN93525.1"/>
    <property type="molecule type" value="Genomic_DNA"/>
</dbReference>
<dbReference type="Pfam" id="PF01507">
    <property type="entry name" value="PAPS_reduct"/>
    <property type="match status" value="1"/>
</dbReference>
<evidence type="ECO:0000313" key="2">
    <source>
        <dbReference type="EMBL" id="CUN93525.1"/>
    </source>
</evidence>
<dbReference type="SUPFAM" id="SSF52402">
    <property type="entry name" value="Adenine nucleotide alpha hydrolases-like"/>
    <property type="match status" value="1"/>
</dbReference>
<sequence>MNLNEILDLAPKNELIGDSIIITYSKLQRYKKILCSVSGGSDSDILLDLCQKYDNADKITYVFFDTGLEFTATKEHLEYLEHRYGIEIQRIKAIKPVPLCCKKYGQPFLSKQVSEWIERLQRHNFQWEDETFDVLTQRYPQCRAALRWWCNDFERRTEGRESSFNIGYNQYLKEFMIENPPEFRVSNKCCHYAKKLVAKHYKEQERFDLNMYGVRKAEGGARKSAYKTCFSSNEDGCDEYRPIFWYLSDTKNVYQEHYHIVNSRCYSEYGLKRTGCAGCPYSKNFEEELEAMQQHEPQLYKAVNNIFSDSYKYTRKYLNFVKTMKKKKAKGE</sequence>
<name>A0A174B1L9_9FIRM</name>
<gene>
    <name evidence="2" type="ORF">ERS852417_01262</name>
</gene>
<reference evidence="2 3" key="1">
    <citation type="submission" date="2015-09" db="EMBL/GenBank/DDBJ databases">
        <authorList>
            <consortium name="Pathogen Informatics"/>
        </authorList>
    </citation>
    <scope>NUCLEOTIDE SEQUENCE [LARGE SCALE GENOMIC DNA]</scope>
    <source>
        <strain evidence="2 3">2789STDY5608860</strain>
    </source>
</reference>
<dbReference type="PANTHER" id="PTHR43196:SF2">
    <property type="entry name" value="PHOSPHOADENOSINE PHOSPHOSULFATE REDUCTASE"/>
    <property type="match status" value="1"/>
</dbReference>
<dbReference type="PANTHER" id="PTHR43196">
    <property type="entry name" value="SULFATE ADENYLYLTRANSFERASE SUBUNIT 2"/>
    <property type="match status" value="1"/>
</dbReference>
<accession>A0A174B1L9</accession>
<organism evidence="2 3">
    <name type="scientific">Agathobacter rectalis</name>
    <dbReference type="NCBI Taxonomy" id="39491"/>
    <lineage>
        <taxon>Bacteria</taxon>
        <taxon>Bacillati</taxon>
        <taxon>Bacillota</taxon>
        <taxon>Clostridia</taxon>
        <taxon>Lachnospirales</taxon>
        <taxon>Lachnospiraceae</taxon>
        <taxon>Agathobacter</taxon>
    </lineage>
</organism>
<dbReference type="InterPro" id="IPR050128">
    <property type="entry name" value="Sulfate_adenylyltrnsfr_sub2"/>
</dbReference>
<protein>
    <submittedName>
        <fullName evidence="2">PUA domain (Predicted RNA-binding domain)</fullName>
    </submittedName>
</protein>
<dbReference type="RefSeq" id="WP_055223886.1">
    <property type="nucleotide sequence ID" value="NZ_CYYW01000007.1"/>
</dbReference>
<evidence type="ECO:0000313" key="3">
    <source>
        <dbReference type="Proteomes" id="UP000095384"/>
    </source>
</evidence>
<dbReference type="GO" id="GO:0003824">
    <property type="term" value="F:catalytic activity"/>
    <property type="evidence" value="ECO:0007669"/>
    <property type="project" value="InterPro"/>
</dbReference>